<keyword evidence="8" id="KW-0460">Magnesium</keyword>
<dbReference type="InterPro" id="IPR036875">
    <property type="entry name" value="Znf_CCHC_sf"/>
</dbReference>
<evidence type="ECO:0000256" key="4">
    <source>
        <dbReference type="ARBA" id="ARBA00022679"/>
    </source>
</evidence>
<dbReference type="Proteomes" id="UP000694892">
    <property type="component" value="Chromosome 4S"/>
</dbReference>
<dbReference type="GO" id="GO:0003677">
    <property type="term" value="F:DNA binding"/>
    <property type="evidence" value="ECO:0007669"/>
    <property type="project" value="UniProtKB-KW"/>
</dbReference>
<dbReference type="InterPro" id="IPR041577">
    <property type="entry name" value="RT_RNaseH_2"/>
</dbReference>
<feature type="transmembrane region" description="Helical" evidence="15">
    <location>
        <begin position="1632"/>
        <end position="1654"/>
    </location>
</feature>
<keyword evidence="10" id="KW-0229">DNA integration</keyword>
<dbReference type="GO" id="GO:0006310">
    <property type="term" value="P:DNA recombination"/>
    <property type="evidence" value="ECO:0007669"/>
    <property type="project" value="UniProtKB-KW"/>
</dbReference>
<dbReference type="InterPro" id="IPR021109">
    <property type="entry name" value="Peptidase_aspartic_dom_sf"/>
</dbReference>
<dbReference type="SUPFAM" id="SSF50630">
    <property type="entry name" value="Acid proteases"/>
    <property type="match status" value="1"/>
</dbReference>
<accession>A0A974HLQ6</accession>
<evidence type="ECO:0000256" key="3">
    <source>
        <dbReference type="ARBA" id="ARBA00022670"/>
    </source>
</evidence>
<dbReference type="PROSITE" id="PS00141">
    <property type="entry name" value="ASP_PROTEASE"/>
    <property type="match status" value="1"/>
</dbReference>
<evidence type="ECO:0000256" key="8">
    <source>
        <dbReference type="ARBA" id="ARBA00022842"/>
    </source>
</evidence>
<dbReference type="InterPro" id="IPR001969">
    <property type="entry name" value="Aspartic_peptidase_AS"/>
</dbReference>
<feature type="domain" description="RNase H type-1" evidence="19">
    <location>
        <begin position="1253"/>
        <end position="1400"/>
    </location>
</feature>
<dbReference type="Gene3D" id="1.10.287.210">
    <property type="match status" value="1"/>
</dbReference>
<keyword evidence="9" id="KW-0694">RNA-binding</keyword>
<feature type="domain" description="Peptidase A2" evidence="17">
    <location>
        <begin position="626"/>
        <end position="700"/>
    </location>
</feature>
<dbReference type="InterPro" id="IPR018154">
    <property type="entry name" value="TLV/ENV_coat_polyprotein"/>
</dbReference>
<dbReference type="Pfam" id="PF00075">
    <property type="entry name" value="RNase_H"/>
    <property type="match status" value="1"/>
</dbReference>
<dbReference type="InterPro" id="IPR036397">
    <property type="entry name" value="RNaseH_sf"/>
</dbReference>
<dbReference type="InterPro" id="IPR002156">
    <property type="entry name" value="RNaseH_domain"/>
</dbReference>
<dbReference type="Pfam" id="PF17919">
    <property type="entry name" value="RT_RNaseH_2"/>
    <property type="match status" value="1"/>
</dbReference>
<dbReference type="GO" id="GO:0015074">
    <property type="term" value="P:DNA integration"/>
    <property type="evidence" value="ECO:0007669"/>
    <property type="project" value="UniProtKB-KW"/>
</dbReference>
<dbReference type="Pfam" id="PF00429">
    <property type="entry name" value="TLV_coat"/>
    <property type="match status" value="1"/>
</dbReference>
<dbReference type="Gene3D" id="2.40.70.10">
    <property type="entry name" value="Acid Proteases"/>
    <property type="match status" value="1"/>
</dbReference>
<dbReference type="InterPro" id="IPR000477">
    <property type="entry name" value="RT_dom"/>
</dbReference>
<evidence type="ECO:0000256" key="9">
    <source>
        <dbReference type="ARBA" id="ARBA00022884"/>
    </source>
</evidence>
<keyword evidence="14" id="KW-0479">Metal-binding</keyword>
<dbReference type="SUPFAM" id="SSF53098">
    <property type="entry name" value="Ribonuclease H-like"/>
    <property type="match status" value="1"/>
</dbReference>
<evidence type="ECO:0000256" key="14">
    <source>
        <dbReference type="PROSITE-ProRule" id="PRU00047"/>
    </source>
</evidence>
<dbReference type="Gene3D" id="3.10.10.10">
    <property type="entry name" value="HIV Type 1 Reverse Transcriptase, subunit A, domain 1"/>
    <property type="match status" value="1"/>
</dbReference>
<evidence type="ECO:0000256" key="15">
    <source>
        <dbReference type="SAM" id="Phobius"/>
    </source>
</evidence>
<dbReference type="EMBL" id="CM004473">
    <property type="protein sequence ID" value="OCT82261.1"/>
    <property type="molecule type" value="Genomic_DNA"/>
</dbReference>
<dbReference type="CDD" id="cd09273">
    <property type="entry name" value="RNase_HI_RT_Bel"/>
    <property type="match status" value="1"/>
</dbReference>
<keyword evidence="4" id="KW-0808">Transferase</keyword>
<sequence length="1701" mass="186071">MGNTSSKPTEGIPAMEIVKRREGTKAVKDYDKLAKICDFTPNGPRLQPENWRILVAERRGLLRDKGLLESAEAWLRVARDLHKEFWSEQRVIKPNGKIKYLYHKEPPFPCMVNMQPPPYDGAHSTTGSPATAPSLGGSHFTSPATTPSLGGSHFTSPATAPSLGGSHFVSPATTQVADGGHFETTNAQATLCSSNPFHPSATPLYPVLTAAGQLYTPTLKGPAPIMISGEEDVSEELDEIVVTTQTPVSSTTNIRQKGGATTKIKGRIAELRAEEGRPISQIADNAYKRQFSQYNPWLTISQAESTPLPAPDTQLRSNKYLLPQFDPGVTQSNDDQLPTPIRGGIKGMKGAPVLYVTFTPSQASTLIAQLPDPDHQPMPFYCRLAQIQKNYSATWRDLESLCEIKAGDAYWPLMKNSLANSTAHDFPHTSYESGVEFCDQIKTWAQNRLADQAVNIHDILQDKAESVEKFQVRLLQVFDDLGFNRYNKPHAQMLSSAFVGGLKDHIKKGLIIAHPEYRTLPLDTLALVAKGLEASQSKSKTTPLMVADTTPAGQKQGKKGSCYHCGKPGHHKYECRALQRANDEANSDLPHTSTPRYKNAQQLDLGKPVSPTPVMAATSEGNGHPTTFLIDTGTARSVIRTQDLPHQATISDLDISCVGVDGTPRKNPLTCSLQVGSFSGLLARFVVSPTCPMNLIGTDLLSRMQAKVVFLPDGSVTVSTPLDPDETSTLCSIPLLLSADQDVLSTSIPDDVLARIPPALWSQGPEDIGRLHMPPVVVHLKEGASLPRKPQYPLKPAQSQAITKQLQTLLANGAIIQRTSPCNTPLFPVKKKGKAGEPDKYRLVQDLRAVNDATIMETPLVSNPHTILSGIPPSSTYFTVVDLTNAFYCIPLHEDCWYLFAFTHEHRQYVWTVLPQGAQNSPTHFSLALTSILDSWRSSNPTVTLLQYVDDLLLCSSDLRSAESASESLLHYLAAQGCKASREKLQWCQLSVVFLGQCISQGTRHITQERVKTLEDIALPLGHKPLHAFLGLISYCRAWIPEASLLMQPLYDVLKSNPFTMTPEAANNFATLKHILSTAPALGLPDYEKPFKLFVSERQGHAFGVLTQSHGSRLRPIGYFSGQLDNVAKGSPSCMRAVYAANLLLDKTSDIILGHECILLAPHDITAILNQTQPKHMSAARHLRLQCSMLIPDNVTLQRCTILNPSTLLPIPEGGEDGSTYDSMKEAIDSHDCFELMQQETSHLHTVSAHPLENPDISMFVDGSRFADDTGKFHAGYAVTTTDTVLKAEPLPSSFSAQEAELKALTAACQLAEGKRVNIHTDSRYAQGVALDFGVIWKTRGYLTATGTPIKHGKSVADLMNALLLPEQVAILKVKAHGRLASPEALGNHMADQTAKTAALGPLQELTTDVGADSKDMTPLLQVGFIENIEMLKTYQANATIMPLHIIPWGEPTASNRSTHTRQKRNVLPGGSLDPHVYIDAIGVPRGVPNEFKARDQVKAGFESLIPLITINKNVDWINYIYYNQQRFVNYTRDALQGLAEQLESTSQMTVQNRIALDMLLAERGGVCKFLDKSTTCCTYIPDNTGPNGKVTLAIKKLDDLSIELKKNSGITDPWDQFFGWLTGWKKTLAQIGVVLLIVLLVASFFVCCLLPYIRKLTTKAIDASTPTFLCHPDAPPTDTPLPPLPPTTLSSYIPLLSTQG</sequence>
<evidence type="ECO:0000256" key="2">
    <source>
        <dbReference type="ARBA" id="ARBA00012180"/>
    </source>
</evidence>
<dbReference type="InterPro" id="IPR012337">
    <property type="entry name" value="RNaseH-like_sf"/>
</dbReference>
<keyword evidence="15" id="KW-0812">Transmembrane</keyword>
<dbReference type="Gene3D" id="3.30.70.270">
    <property type="match status" value="2"/>
</dbReference>
<evidence type="ECO:0000256" key="5">
    <source>
        <dbReference type="ARBA" id="ARBA00022695"/>
    </source>
</evidence>
<keyword evidence="14" id="KW-0862">Zinc</keyword>
<dbReference type="SUPFAM" id="SSF56672">
    <property type="entry name" value="DNA/RNA polymerases"/>
    <property type="match status" value="1"/>
</dbReference>
<dbReference type="PANTHER" id="PTHR33064">
    <property type="entry name" value="POL PROTEIN"/>
    <property type="match status" value="1"/>
</dbReference>
<keyword evidence="7" id="KW-0378">Hydrolase</keyword>
<dbReference type="InterPro" id="IPR001878">
    <property type="entry name" value="Znf_CCHC"/>
</dbReference>
<dbReference type="SUPFAM" id="SSF58069">
    <property type="entry name" value="Virus ectodomain"/>
    <property type="match status" value="1"/>
</dbReference>
<keyword evidence="5" id="KW-0548">Nucleotidyltransferase</keyword>
<evidence type="ECO:0000313" key="21">
    <source>
        <dbReference type="Proteomes" id="UP000694892"/>
    </source>
</evidence>
<evidence type="ECO:0000259" key="16">
    <source>
        <dbReference type="PROSITE" id="PS50158"/>
    </source>
</evidence>
<dbReference type="InterPro" id="IPR001995">
    <property type="entry name" value="Peptidase_A2_cat"/>
</dbReference>
<keyword evidence="11" id="KW-0695">RNA-directed DNA polymerase</keyword>
<organism evidence="20 21">
    <name type="scientific">Xenopus laevis</name>
    <name type="common">African clawed frog</name>
    <dbReference type="NCBI Taxonomy" id="8355"/>
    <lineage>
        <taxon>Eukaryota</taxon>
        <taxon>Metazoa</taxon>
        <taxon>Chordata</taxon>
        <taxon>Craniata</taxon>
        <taxon>Vertebrata</taxon>
        <taxon>Euteleostomi</taxon>
        <taxon>Amphibia</taxon>
        <taxon>Batrachia</taxon>
        <taxon>Anura</taxon>
        <taxon>Pipoidea</taxon>
        <taxon>Pipidae</taxon>
        <taxon>Xenopodinae</taxon>
        <taxon>Xenopus</taxon>
        <taxon>Xenopus</taxon>
    </lineage>
</organism>
<dbReference type="Pfam" id="PF00077">
    <property type="entry name" value="RVP"/>
    <property type="match status" value="1"/>
</dbReference>
<name>A0A974HLQ6_XENLA</name>
<evidence type="ECO:0000259" key="17">
    <source>
        <dbReference type="PROSITE" id="PS50175"/>
    </source>
</evidence>
<dbReference type="GO" id="GO:0006508">
    <property type="term" value="P:proteolysis"/>
    <property type="evidence" value="ECO:0007669"/>
    <property type="project" value="UniProtKB-KW"/>
</dbReference>
<evidence type="ECO:0000256" key="6">
    <source>
        <dbReference type="ARBA" id="ARBA00022750"/>
    </source>
</evidence>
<evidence type="ECO:0000256" key="12">
    <source>
        <dbReference type="ARBA" id="ARBA00023125"/>
    </source>
</evidence>
<dbReference type="PROSITE" id="PS50879">
    <property type="entry name" value="RNASE_H_1"/>
    <property type="match status" value="1"/>
</dbReference>
<dbReference type="InterPro" id="IPR043502">
    <property type="entry name" value="DNA/RNA_pol_sf"/>
</dbReference>
<dbReference type="EC" id="3.1.26.4" evidence="2"/>
<reference evidence="21" key="1">
    <citation type="journal article" date="2016" name="Nature">
        <title>Genome evolution in the allotetraploid frog Xenopus laevis.</title>
        <authorList>
            <person name="Session A.M."/>
            <person name="Uno Y."/>
            <person name="Kwon T."/>
            <person name="Chapman J.A."/>
            <person name="Toyoda A."/>
            <person name="Takahashi S."/>
            <person name="Fukui A."/>
            <person name="Hikosaka A."/>
            <person name="Suzuki A."/>
            <person name="Kondo M."/>
            <person name="van Heeringen S.J."/>
            <person name="Quigley I."/>
            <person name="Heinz S."/>
            <person name="Ogino H."/>
            <person name="Ochi H."/>
            <person name="Hellsten U."/>
            <person name="Lyons J.B."/>
            <person name="Simakov O."/>
            <person name="Putnam N."/>
            <person name="Stites J."/>
            <person name="Kuroki Y."/>
            <person name="Tanaka T."/>
            <person name="Michiue T."/>
            <person name="Watanabe M."/>
            <person name="Bogdanovic O."/>
            <person name="Lister R."/>
            <person name="Georgiou G."/>
            <person name="Paranjpe S.S."/>
            <person name="van Kruijsbergen I."/>
            <person name="Shu S."/>
            <person name="Carlson J."/>
            <person name="Kinoshita T."/>
            <person name="Ohta Y."/>
            <person name="Mawaribuchi S."/>
            <person name="Jenkins J."/>
            <person name="Grimwood J."/>
            <person name="Schmutz J."/>
            <person name="Mitros T."/>
            <person name="Mozaffari S.V."/>
            <person name="Suzuki Y."/>
            <person name="Haramoto Y."/>
            <person name="Yamamoto T.S."/>
            <person name="Takagi C."/>
            <person name="Heald R."/>
            <person name="Miller K."/>
            <person name="Haudenschild C."/>
            <person name="Kitzman J."/>
            <person name="Nakayama T."/>
            <person name="Izutsu Y."/>
            <person name="Robert J."/>
            <person name="Fortriede J."/>
            <person name="Burns K."/>
            <person name="Lotay V."/>
            <person name="Karimi K."/>
            <person name="Yasuoka Y."/>
            <person name="Dichmann D.S."/>
            <person name="Flajnik M.F."/>
            <person name="Houston D.W."/>
            <person name="Shendure J."/>
            <person name="DuPasquier L."/>
            <person name="Vize P.D."/>
            <person name="Zorn A.M."/>
            <person name="Ito M."/>
            <person name="Marcotte E.M."/>
            <person name="Wallingford J.B."/>
            <person name="Ito Y."/>
            <person name="Asashima M."/>
            <person name="Ueno N."/>
            <person name="Matsuda Y."/>
            <person name="Veenstra G.J."/>
            <person name="Fujiyama A."/>
            <person name="Harland R.M."/>
            <person name="Taira M."/>
            <person name="Rokhsar D.S."/>
        </authorList>
    </citation>
    <scope>NUCLEOTIDE SEQUENCE [LARGE SCALE GENOMIC DNA]</scope>
    <source>
        <strain evidence="21">J</strain>
    </source>
</reference>
<dbReference type="InterPro" id="IPR051320">
    <property type="entry name" value="Viral_Replic_Matur_Polypro"/>
</dbReference>
<gene>
    <name evidence="20" type="ORF">XELAEV_18024780mg</name>
</gene>
<evidence type="ECO:0000256" key="7">
    <source>
        <dbReference type="ARBA" id="ARBA00022801"/>
    </source>
</evidence>
<keyword evidence="14" id="KW-0863">Zinc-finger</keyword>
<dbReference type="SUPFAM" id="SSF57756">
    <property type="entry name" value="Retrovirus zinc finger-like domains"/>
    <property type="match status" value="1"/>
</dbReference>
<dbReference type="PROSITE" id="PS50878">
    <property type="entry name" value="RT_POL"/>
    <property type="match status" value="1"/>
</dbReference>
<keyword evidence="12" id="KW-0238">DNA-binding</keyword>
<dbReference type="GO" id="GO:0003723">
    <property type="term" value="F:RNA binding"/>
    <property type="evidence" value="ECO:0007669"/>
    <property type="project" value="UniProtKB-KW"/>
</dbReference>
<dbReference type="PROSITE" id="PS50175">
    <property type="entry name" value="ASP_PROT_RETROV"/>
    <property type="match status" value="1"/>
</dbReference>
<evidence type="ECO:0000259" key="19">
    <source>
        <dbReference type="PROSITE" id="PS50879"/>
    </source>
</evidence>
<evidence type="ECO:0000259" key="18">
    <source>
        <dbReference type="PROSITE" id="PS50878"/>
    </source>
</evidence>
<dbReference type="PROSITE" id="PS50158">
    <property type="entry name" value="ZF_CCHC"/>
    <property type="match status" value="1"/>
</dbReference>
<evidence type="ECO:0000256" key="11">
    <source>
        <dbReference type="ARBA" id="ARBA00022918"/>
    </source>
</evidence>
<protein>
    <recommendedName>
        <fullName evidence="2">ribonuclease H</fullName>
        <ecNumber evidence="2">3.1.26.4</ecNumber>
    </recommendedName>
</protein>
<proteinExistence type="inferred from homology"/>
<feature type="domain" description="CCHC-type" evidence="16">
    <location>
        <begin position="562"/>
        <end position="576"/>
    </location>
</feature>
<comment type="similarity">
    <text evidence="1">Belongs to the beta type-B retroviral polymerase family. HERV class-II K(HML-2) pol subfamily.</text>
</comment>
<dbReference type="InterPro" id="IPR043128">
    <property type="entry name" value="Rev_trsase/Diguanyl_cyclase"/>
</dbReference>
<keyword evidence="3" id="KW-0645">Protease</keyword>
<keyword evidence="13" id="KW-0233">DNA recombination</keyword>
<evidence type="ECO:0000313" key="20">
    <source>
        <dbReference type="EMBL" id="OCT82261.1"/>
    </source>
</evidence>
<keyword evidence="6" id="KW-0064">Aspartyl protease</keyword>
<dbReference type="InterPro" id="IPR018061">
    <property type="entry name" value="Retropepsins"/>
</dbReference>
<keyword evidence="15" id="KW-1133">Transmembrane helix</keyword>
<dbReference type="GO" id="GO:0004190">
    <property type="term" value="F:aspartic-type endopeptidase activity"/>
    <property type="evidence" value="ECO:0007669"/>
    <property type="project" value="UniProtKB-KW"/>
</dbReference>
<dbReference type="PANTHER" id="PTHR33064:SF37">
    <property type="entry name" value="RIBONUCLEASE H"/>
    <property type="match status" value="1"/>
</dbReference>
<feature type="domain" description="Reverse transcriptase" evidence="18">
    <location>
        <begin position="810"/>
        <end position="999"/>
    </location>
</feature>
<keyword evidence="15" id="KW-0472">Membrane</keyword>
<dbReference type="GO" id="GO:0003964">
    <property type="term" value="F:RNA-directed DNA polymerase activity"/>
    <property type="evidence" value="ECO:0007669"/>
    <property type="project" value="UniProtKB-KW"/>
</dbReference>
<dbReference type="Gene3D" id="3.10.20.370">
    <property type="match status" value="1"/>
</dbReference>
<dbReference type="Gene3D" id="3.30.420.10">
    <property type="entry name" value="Ribonuclease H-like superfamily/Ribonuclease H"/>
    <property type="match status" value="1"/>
</dbReference>
<dbReference type="GO" id="GO:0008270">
    <property type="term" value="F:zinc ion binding"/>
    <property type="evidence" value="ECO:0007669"/>
    <property type="project" value="UniProtKB-KW"/>
</dbReference>
<evidence type="ECO:0000256" key="13">
    <source>
        <dbReference type="ARBA" id="ARBA00023172"/>
    </source>
</evidence>
<evidence type="ECO:0000256" key="1">
    <source>
        <dbReference type="ARBA" id="ARBA00010879"/>
    </source>
</evidence>
<dbReference type="GO" id="GO:0004523">
    <property type="term" value="F:RNA-DNA hybrid ribonuclease activity"/>
    <property type="evidence" value="ECO:0007669"/>
    <property type="project" value="UniProtKB-EC"/>
</dbReference>
<evidence type="ECO:0000256" key="10">
    <source>
        <dbReference type="ARBA" id="ARBA00022908"/>
    </source>
</evidence>
<dbReference type="Pfam" id="PF00078">
    <property type="entry name" value="RVT_1"/>
    <property type="match status" value="1"/>
</dbReference>